<feature type="region of interest" description="Disordered" evidence="1">
    <location>
        <begin position="1"/>
        <end position="24"/>
    </location>
</feature>
<feature type="region of interest" description="Disordered" evidence="1">
    <location>
        <begin position="38"/>
        <end position="68"/>
    </location>
</feature>
<reference evidence="2" key="4">
    <citation type="submission" date="2006-07" db="EMBL/GenBank/DDBJ databases">
        <authorList>
            <person name="Buell R."/>
        </authorList>
    </citation>
    <scope>NUCLEOTIDE SEQUENCE</scope>
</reference>
<reference evidence="2" key="3">
    <citation type="submission" date="2003-05" db="EMBL/GenBank/DDBJ databases">
        <authorList>
            <person name="Buell C.R."/>
            <person name="Wing R.A."/>
            <person name="McCombie W.R."/>
            <person name="Messing J."/>
            <person name="Yuan Q."/>
            <person name="Ouyang S."/>
        </authorList>
    </citation>
    <scope>NUCLEOTIDE SEQUENCE</scope>
</reference>
<organism evidence="2">
    <name type="scientific">Oryza sativa subsp. japonica</name>
    <name type="common">Rice</name>
    <dbReference type="NCBI Taxonomy" id="39947"/>
    <lineage>
        <taxon>Eukaryota</taxon>
        <taxon>Viridiplantae</taxon>
        <taxon>Streptophyta</taxon>
        <taxon>Embryophyta</taxon>
        <taxon>Tracheophyta</taxon>
        <taxon>Spermatophyta</taxon>
        <taxon>Magnoliopsida</taxon>
        <taxon>Liliopsida</taxon>
        <taxon>Poales</taxon>
        <taxon>Poaceae</taxon>
        <taxon>BOP clade</taxon>
        <taxon>Oryzoideae</taxon>
        <taxon>Oryzeae</taxon>
        <taxon>Oryzinae</taxon>
        <taxon>Oryza</taxon>
        <taxon>Oryza sativa</taxon>
    </lineage>
</organism>
<accession>Q109S9</accession>
<feature type="compositionally biased region" description="Pro residues" evidence="1">
    <location>
        <begin position="7"/>
        <end position="16"/>
    </location>
</feature>
<proteinExistence type="evidence at transcript level"/>
<reference evidence="2" key="1">
    <citation type="journal article" date="2003" name="Science">
        <title>In-depth view of structure, activity, and evolution of rice chromosome 10.</title>
        <authorList>
            <consortium name="Rice Chromosome 10 Sequencing Consortium"/>
        </authorList>
    </citation>
    <scope>NUCLEOTIDE SEQUENCE [LARGE SCALE GENOMIC DNA]</scope>
</reference>
<protein>
    <submittedName>
        <fullName evidence="2">Glutathione transferase, putative, expressed</fullName>
    </submittedName>
    <submittedName>
        <fullName evidence="3">cDNA clone:001-107-G06, full insert sequence</fullName>
    </submittedName>
</protein>
<gene>
    <name evidence="2" type="ordered locus">LOC_Os10g22310</name>
</gene>
<name>Q109S9_ORYSJ</name>
<dbReference type="AlphaFoldDB" id="Q109S9"/>
<evidence type="ECO:0000256" key="1">
    <source>
        <dbReference type="SAM" id="MobiDB-lite"/>
    </source>
</evidence>
<reference evidence="3" key="2">
    <citation type="journal article" date="2003" name="Science">
        <title>Collection, Mapping, and Annotation of Over 28,000 cDNA Clones from japonica Rice.</title>
        <authorList>
            <person name="Kikuchi S."/>
            <person name="Satoh K."/>
            <person name="Nagata T."/>
            <person name="Kawagashira N."/>
            <person name="Doi K."/>
            <person name="Kishimoto N."/>
            <person name="Yazaki J."/>
            <person name="Ishikawa M."/>
            <person name="Yamada H."/>
            <person name="Ooka H."/>
            <person name="Hotta I."/>
            <person name="Kojima K."/>
            <person name="Namiki T."/>
            <person name="Ohneda E."/>
            <person name="Yahagi W."/>
            <person name="Suzuki K."/>
            <person name="Li C."/>
            <person name="Ohtsuki K."/>
            <person name="Shishiki T."/>
            <person name="Otomo Y."/>
            <person name="Murakami K."/>
            <person name="Iida Y."/>
            <person name="Sugano S."/>
            <person name="Fujimura T."/>
            <person name="Suzuki Y."/>
            <person name="Tsunoda Y."/>
            <person name="Kurosaki T."/>
            <person name="Kodama T."/>
            <person name="Masuda H."/>
            <person name="Kobayashi M."/>
            <person name="Xie Q."/>
            <person name="Lu M."/>
            <person name="Narikawa R."/>
            <person name="Sugiyama A."/>
            <person name="Mizuno K."/>
            <person name="Yokomizo S."/>
            <person name="Niikura J."/>
            <person name="Ikeda R."/>
            <person name="Ishibiki J."/>
            <person name="Kawamata M."/>
            <person name="Yoshimura A."/>
            <person name="Miura J."/>
            <person name="Kusumegi T."/>
            <person name="Oka M."/>
            <person name="Ryu R."/>
            <person name="Ueda M."/>
            <person name="Matsubara K."/>
            <person name="Kawai J."/>
            <person name="Carninci P."/>
            <person name="Adachi J."/>
            <person name="Aizawa K."/>
            <person name="Arakawa T."/>
            <person name="Fukuda S."/>
            <person name="Hara A."/>
            <person name="Hashidume W."/>
            <person name="Hayatsu N."/>
            <person name="Imotani K."/>
            <person name="Ishii Y."/>
            <person name="Itoh M."/>
            <person name="Kagawa I."/>
            <person name="Kondo S."/>
            <person name="Konno H."/>
            <person name="Miyazaki A."/>
            <person name="Osato N."/>
            <person name="Ota Y."/>
            <person name="Saito R."/>
            <person name="Sasaki D."/>
            <person name="Sato K."/>
            <person name="Shibata K."/>
            <person name="Shinagawa A."/>
            <person name="Shiraki T."/>
            <person name="Yoshino M."/>
            <person name="Hayashizaki Y."/>
        </authorList>
    </citation>
    <scope>NUCLEOTIDE SEQUENCE</scope>
</reference>
<keyword evidence="2" id="KW-0808">Transferase</keyword>
<evidence type="ECO:0000313" key="2">
    <source>
        <dbReference type="EMBL" id="ABG66037.1"/>
    </source>
</evidence>
<dbReference type="GO" id="GO:0016740">
    <property type="term" value="F:transferase activity"/>
    <property type="evidence" value="ECO:0007669"/>
    <property type="project" value="UniProtKB-KW"/>
</dbReference>
<feature type="compositionally biased region" description="Basic and acidic residues" evidence="1">
    <location>
        <begin position="44"/>
        <end position="58"/>
    </location>
</feature>
<dbReference type="EMBL" id="DP000086">
    <property type="protein sequence ID" value="ABG66037.1"/>
    <property type="molecule type" value="Genomic_DNA"/>
</dbReference>
<feature type="compositionally biased region" description="Gly residues" evidence="1">
    <location>
        <begin position="59"/>
        <end position="68"/>
    </location>
</feature>
<evidence type="ECO:0000313" key="3">
    <source>
        <dbReference type="EMBL" id="BAG97134.1"/>
    </source>
</evidence>
<dbReference type="EMBL" id="AK105198">
    <property type="protein sequence ID" value="BAG97134.1"/>
    <property type="molecule type" value="mRNA"/>
</dbReference>
<sequence>MRSSPSTVPPSSPPTPMTGLSLAFGLPTSMTSTFCRAMGADVQGEDRGGEGGGDKADTRGGGNTGGSLEGLLKGETLLRWRHRWARGYHAGCPYPWGEGDRGSHRCQDLQRCNYPPFGLMDGALR</sequence>